<dbReference type="InterPro" id="IPR036390">
    <property type="entry name" value="WH_DNA-bd_sf"/>
</dbReference>
<dbReference type="EMBL" id="AEUW02000001">
    <property type="protein sequence ID" value="EHJ52181.1"/>
    <property type="molecule type" value="Genomic_DNA"/>
</dbReference>
<dbReference type="GO" id="GO:0003677">
    <property type="term" value="F:DNA binding"/>
    <property type="evidence" value="ECO:0007669"/>
    <property type="project" value="UniProtKB-KW"/>
</dbReference>
<accession>G5JV06</accession>
<reference evidence="5 6" key="1">
    <citation type="journal article" date="2014" name="Int. J. Syst. Evol. Microbiol.">
        <title>Phylogenomics and the dynamic genome evolution of the genus Streptococcus.</title>
        <authorList>
            <consortium name="The Broad Institute Genome Sequencing Platform"/>
            <person name="Richards V.P."/>
            <person name="Palmer S.R."/>
            <person name="Pavinski Bitar P.D."/>
            <person name="Qin X."/>
            <person name="Weinstock G.M."/>
            <person name="Highlander S.K."/>
            <person name="Town C.D."/>
            <person name="Burne R.A."/>
            <person name="Stanhope M.J."/>
        </authorList>
    </citation>
    <scope>NUCLEOTIDE SEQUENCE [LARGE SCALE GENOMIC DNA]</scope>
    <source>
        <strain evidence="5 6">NCTC 11558</strain>
    </source>
</reference>
<evidence type="ECO:0000313" key="6">
    <source>
        <dbReference type="Proteomes" id="UP000003573"/>
    </source>
</evidence>
<dbReference type="GO" id="GO:0045892">
    <property type="term" value="P:negative regulation of DNA-templated transcription"/>
    <property type="evidence" value="ECO:0007669"/>
    <property type="project" value="InterPro"/>
</dbReference>
<dbReference type="Gene3D" id="1.10.4040.10">
    <property type="entry name" value="Penicillinase repressor domain"/>
    <property type="match status" value="1"/>
</dbReference>
<dbReference type="STRING" id="764298.STRMA_1391"/>
<evidence type="ECO:0000256" key="3">
    <source>
        <dbReference type="ARBA" id="ARBA00023125"/>
    </source>
</evidence>
<gene>
    <name evidence="5" type="ORF">STRMA_1391</name>
</gene>
<protein>
    <submittedName>
        <fullName evidence="5">Transcriptional regulator, BlaI/MecI/CopY family</fullName>
    </submittedName>
</protein>
<dbReference type="PIRSF" id="PIRSF019455">
    <property type="entry name" value="CopR_AtkY"/>
    <property type="match status" value="1"/>
</dbReference>
<sequence>MSQKRLPDTEFLVMKAVWQCPELPVSTHDIMKHLPNDRGWKPQTVLTLLKRLADKGFLESERKGKERFYTPIISEADYLAIETDNFMKRYKGNSISSLVRTFFTSNDVSAEELEELRHLLEE</sequence>
<comment type="similarity">
    <text evidence="1">Belongs to the BlaI transcriptional regulatory family.</text>
</comment>
<dbReference type="InterPro" id="IPR005650">
    <property type="entry name" value="BlaI_family"/>
</dbReference>
<dbReference type="RefSeq" id="WP_003079933.1">
    <property type="nucleotide sequence ID" value="NZ_AEUW02000001.1"/>
</dbReference>
<evidence type="ECO:0000256" key="4">
    <source>
        <dbReference type="ARBA" id="ARBA00023163"/>
    </source>
</evidence>
<keyword evidence="4" id="KW-0804">Transcription</keyword>
<dbReference type="SUPFAM" id="SSF46785">
    <property type="entry name" value="Winged helix' DNA-binding domain"/>
    <property type="match status" value="1"/>
</dbReference>
<evidence type="ECO:0000256" key="2">
    <source>
        <dbReference type="ARBA" id="ARBA00023015"/>
    </source>
</evidence>
<keyword evidence="6" id="KW-1185">Reference proteome</keyword>
<evidence type="ECO:0000313" key="5">
    <source>
        <dbReference type="EMBL" id="EHJ52181.1"/>
    </source>
</evidence>
<dbReference type="Gene3D" id="1.10.10.10">
    <property type="entry name" value="Winged helix-like DNA-binding domain superfamily/Winged helix DNA-binding domain"/>
    <property type="match status" value="1"/>
</dbReference>
<keyword evidence="3" id="KW-0238">DNA-binding</keyword>
<dbReference type="InterPro" id="IPR036388">
    <property type="entry name" value="WH-like_DNA-bd_sf"/>
</dbReference>
<dbReference type="Proteomes" id="UP000003573">
    <property type="component" value="Unassembled WGS sequence"/>
</dbReference>
<dbReference type="AlphaFoldDB" id="G5JV06"/>
<dbReference type="eggNOG" id="COG3682">
    <property type="taxonomic scope" value="Bacteria"/>
</dbReference>
<dbReference type="OrthoDB" id="1849040at2"/>
<evidence type="ECO:0000256" key="1">
    <source>
        <dbReference type="ARBA" id="ARBA00011046"/>
    </source>
</evidence>
<dbReference type="Pfam" id="PF03965">
    <property type="entry name" value="Penicillinase_R"/>
    <property type="match status" value="1"/>
</dbReference>
<name>G5JV06_9STRE</name>
<organism evidence="5 6">
    <name type="scientific">Streptococcus macacae NCTC 11558</name>
    <dbReference type="NCBI Taxonomy" id="764298"/>
    <lineage>
        <taxon>Bacteria</taxon>
        <taxon>Bacillati</taxon>
        <taxon>Bacillota</taxon>
        <taxon>Bacilli</taxon>
        <taxon>Lactobacillales</taxon>
        <taxon>Streptococcaceae</taxon>
        <taxon>Streptococcus</taxon>
    </lineage>
</organism>
<comment type="caution">
    <text evidence="5">The sequence shown here is derived from an EMBL/GenBank/DDBJ whole genome shotgun (WGS) entry which is preliminary data.</text>
</comment>
<proteinExistence type="inferred from homology"/>
<keyword evidence="2" id="KW-0805">Transcription regulation</keyword>